<evidence type="ECO:0000313" key="2">
    <source>
        <dbReference type="EMBL" id="MDB6246091.1"/>
    </source>
</evidence>
<reference evidence="2" key="2">
    <citation type="submission" date="2022-10" db="EMBL/GenBank/DDBJ databases">
        <authorList>
            <person name="Kostovova I."/>
            <person name="Moravkova M."/>
            <person name="Pechar R."/>
        </authorList>
    </citation>
    <scope>NUCLEOTIDE SEQUENCE</scope>
    <source>
        <strain evidence="2">M597B</strain>
    </source>
</reference>
<keyword evidence="1" id="KW-0812">Transmembrane</keyword>
<evidence type="ECO:0000313" key="3">
    <source>
        <dbReference type="Proteomes" id="UP001141961"/>
    </source>
</evidence>
<reference evidence="2" key="1">
    <citation type="journal article" date="2022" name="Microorganisms">
        <title>Antibiotic Susceptibility, Resistance Gene Determinants and Corresponding Genomic Regions in Lactobacillus amylovorus Isolates Derived from Wild Boars and Domestic Pigs.</title>
        <authorList>
            <person name="Moravkova M."/>
            <person name="Kostovova I."/>
            <person name="Kavanova K."/>
            <person name="Pechar R."/>
            <person name="Stanek S."/>
            <person name="Brychta A."/>
            <person name="Zeman M."/>
            <person name="Kubasova T."/>
        </authorList>
    </citation>
    <scope>NUCLEOTIDE SEQUENCE</scope>
    <source>
        <strain evidence="2">M597B</strain>
    </source>
</reference>
<dbReference type="EMBL" id="JAOTHD010000003">
    <property type="protein sequence ID" value="MDB6246091.1"/>
    <property type="molecule type" value="Genomic_DNA"/>
</dbReference>
<feature type="transmembrane region" description="Helical" evidence="1">
    <location>
        <begin position="58"/>
        <end position="77"/>
    </location>
</feature>
<sequence>MMIITLIAGLAKNKYRLEWTIIISSVILGLMHFTNLGMQKFAATLSQATYAELQDYCLLSYICILAKSGGPMLFHFANDFLNYAQVGGMTAQTWRGDANDWLNLLVQVVVPIAITIWMLTGQRRLVMEQNIMRLLEN</sequence>
<name>A0AAW6B8U0_LACAM</name>
<feature type="transmembrane region" description="Helical" evidence="1">
    <location>
        <begin position="19"/>
        <end position="38"/>
    </location>
</feature>
<proteinExistence type="predicted"/>
<feature type="transmembrane region" description="Helical" evidence="1">
    <location>
        <begin position="101"/>
        <end position="119"/>
    </location>
</feature>
<evidence type="ECO:0000256" key="1">
    <source>
        <dbReference type="SAM" id="Phobius"/>
    </source>
</evidence>
<dbReference type="RefSeq" id="WP_260212137.1">
    <property type="nucleotide sequence ID" value="NZ_JAOTHD010000003.1"/>
</dbReference>
<organism evidence="2 3">
    <name type="scientific">Lactobacillus amylovorus</name>
    <dbReference type="NCBI Taxonomy" id="1604"/>
    <lineage>
        <taxon>Bacteria</taxon>
        <taxon>Bacillati</taxon>
        <taxon>Bacillota</taxon>
        <taxon>Bacilli</taxon>
        <taxon>Lactobacillales</taxon>
        <taxon>Lactobacillaceae</taxon>
        <taxon>Lactobacillus</taxon>
    </lineage>
</organism>
<accession>A0AAW6B8U0</accession>
<keyword evidence="1" id="KW-0472">Membrane</keyword>
<comment type="caution">
    <text evidence="2">The sequence shown here is derived from an EMBL/GenBank/DDBJ whole genome shotgun (WGS) entry which is preliminary data.</text>
</comment>
<dbReference type="Proteomes" id="UP001141961">
    <property type="component" value="Unassembled WGS sequence"/>
</dbReference>
<protein>
    <submittedName>
        <fullName evidence="2">Uncharacterized protein</fullName>
    </submittedName>
</protein>
<keyword evidence="1" id="KW-1133">Transmembrane helix</keyword>
<dbReference type="AlphaFoldDB" id="A0AAW6B8U0"/>
<gene>
    <name evidence="2" type="ORF">ODV14_01740</name>
</gene>